<evidence type="ECO:0000256" key="1">
    <source>
        <dbReference type="SAM" id="MobiDB-lite"/>
    </source>
</evidence>
<gene>
    <name evidence="2" type="ORF">L0M17_17035</name>
</gene>
<feature type="compositionally biased region" description="Low complexity" evidence="1">
    <location>
        <begin position="98"/>
        <end position="117"/>
    </location>
</feature>
<comment type="caution">
    <text evidence="2">The sequence shown here is derived from an EMBL/GenBank/DDBJ whole genome shotgun (WGS) entry which is preliminary data.</text>
</comment>
<accession>A0ABS9U4P2</accession>
<evidence type="ECO:0000313" key="3">
    <source>
        <dbReference type="Proteomes" id="UP001202922"/>
    </source>
</evidence>
<feature type="region of interest" description="Disordered" evidence="1">
    <location>
        <begin position="90"/>
        <end position="125"/>
    </location>
</feature>
<dbReference type="RefSeq" id="WP_241055595.1">
    <property type="nucleotide sequence ID" value="NZ_JAKZBV010000001.1"/>
</dbReference>
<keyword evidence="3" id="KW-1185">Reference proteome</keyword>
<dbReference type="Proteomes" id="UP001202922">
    <property type="component" value="Unassembled WGS sequence"/>
</dbReference>
<proteinExistence type="predicted"/>
<evidence type="ECO:0000313" key="2">
    <source>
        <dbReference type="EMBL" id="MCH6471658.1"/>
    </source>
</evidence>
<reference evidence="2 3" key="1">
    <citation type="submission" date="2022-03" db="EMBL/GenBank/DDBJ databases">
        <title>Sinomonas sp. isolated from a soil.</title>
        <authorList>
            <person name="Han J."/>
            <person name="Kim D.-U."/>
        </authorList>
    </citation>
    <scope>NUCLEOTIDE SEQUENCE [LARGE SCALE GENOMIC DNA]</scope>
    <source>
        <strain evidence="2 3">5-5</strain>
    </source>
</reference>
<protein>
    <submittedName>
        <fullName evidence="2">Uncharacterized protein</fullName>
    </submittedName>
</protein>
<name>A0ABS9U4P2_9MICC</name>
<sequence length="125" mass="13658">MEPTVENGPSPEEIARALAGNHKVIVRKGKAEVHGYLVAVGETRAKVLWVCGTGRTQRRDVPLAELVIPSRENPWQGIEISLSDLVAATERRRSRVQRAGPRSSPARSSPARSSPPRTSHRPLTP</sequence>
<dbReference type="EMBL" id="JAKZBV010000001">
    <property type="protein sequence ID" value="MCH6471658.1"/>
    <property type="molecule type" value="Genomic_DNA"/>
</dbReference>
<organism evidence="2 3">
    <name type="scientific">Sinomonas terrae</name>
    <dbReference type="NCBI Taxonomy" id="2908838"/>
    <lineage>
        <taxon>Bacteria</taxon>
        <taxon>Bacillati</taxon>
        <taxon>Actinomycetota</taxon>
        <taxon>Actinomycetes</taxon>
        <taxon>Micrococcales</taxon>
        <taxon>Micrococcaceae</taxon>
        <taxon>Sinomonas</taxon>
    </lineage>
</organism>